<dbReference type="Proteomes" id="UP000287651">
    <property type="component" value="Unassembled WGS sequence"/>
</dbReference>
<feature type="region of interest" description="Disordered" evidence="1">
    <location>
        <begin position="1"/>
        <end position="21"/>
    </location>
</feature>
<gene>
    <name evidence="2" type="ORF">B296_00022410</name>
</gene>
<organism evidence="2 3">
    <name type="scientific">Ensete ventricosum</name>
    <name type="common">Abyssinian banana</name>
    <name type="synonym">Musa ensete</name>
    <dbReference type="NCBI Taxonomy" id="4639"/>
    <lineage>
        <taxon>Eukaryota</taxon>
        <taxon>Viridiplantae</taxon>
        <taxon>Streptophyta</taxon>
        <taxon>Embryophyta</taxon>
        <taxon>Tracheophyta</taxon>
        <taxon>Spermatophyta</taxon>
        <taxon>Magnoliopsida</taxon>
        <taxon>Liliopsida</taxon>
        <taxon>Zingiberales</taxon>
        <taxon>Musaceae</taxon>
        <taxon>Ensete</taxon>
    </lineage>
</organism>
<evidence type="ECO:0000256" key="1">
    <source>
        <dbReference type="SAM" id="MobiDB-lite"/>
    </source>
</evidence>
<dbReference type="EMBL" id="AMZH03021739">
    <property type="protein sequence ID" value="RRT37917.1"/>
    <property type="molecule type" value="Genomic_DNA"/>
</dbReference>
<comment type="caution">
    <text evidence="2">The sequence shown here is derived from an EMBL/GenBank/DDBJ whole genome shotgun (WGS) entry which is preliminary data.</text>
</comment>
<evidence type="ECO:0000313" key="3">
    <source>
        <dbReference type="Proteomes" id="UP000287651"/>
    </source>
</evidence>
<proteinExistence type="predicted"/>
<protein>
    <submittedName>
        <fullName evidence="2">Uncharacterized protein</fullName>
    </submittedName>
</protein>
<name>A0A426XEK9_ENSVE</name>
<accession>A0A426XEK9</accession>
<sequence>MELQPDDGLRSTLSIGSGFGRCHGISPEFARRFPEGIGKLAGNMSGDCRKKTIGLAARMPEDAELVGISGNGDCDYVDYSGGARWSRGRKMLVQVEYGGKEAVKEIDMGYD</sequence>
<evidence type="ECO:0000313" key="2">
    <source>
        <dbReference type="EMBL" id="RRT37917.1"/>
    </source>
</evidence>
<dbReference type="AlphaFoldDB" id="A0A426XEK9"/>
<reference evidence="2 3" key="1">
    <citation type="journal article" date="2014" name="Agronomy (Basel)">
        <title>A Draft Genome Sequence for Ensete ventricosum, the Drought-Tolerant Tree Against Hunger.</title>
        <authorList>
            <person name="Harrison J."/>
            <person name="Moore K.A."/>
            <person name="Paszkiewicz K."/>
            <person name="Jones T."/>
            <person name="Grant M."/>
            <person name="Ambacheew D."/>
            <person name="Muzemil S."/>
            <person name="Studholme D.J."/>
        </authorList>
    </citation>
    <scope>NUCLEOTIDE SEQUENCE [LARGE SCALE GENOMIC DNA]</scope>
</reference>